<feature type="domain" description="DUF58" evidence="1">
    <location>
        <begin position="37"/>
        <end position="209"/>
    </location>
</feature>
<dbReference type="Pfam" id="PF01882">
    <property type="entry name" value="DUF58"/>
    <property type="match status" value="1"/>
</dbReference>
<gene>
    <name evidence="2" type="ORF">MRAB57_1466</name>
</gene>
<dbReference type="STRING" id="1841860.GCA_900157375_01467"/>
<dbReference type="AlphaFoldDB" id="A0A2U3NQ71"/>
<reference evidence="2 3" key="1">
    <citation type="submission" date="2017-01" db="EMBL/GenBank/DDBJ databases">
        <authorList>
            <consortium name="Urmite Genomes"/>
        </authorList>
    </citation>
    <scope>NUCLEOTIDE SEQUENCE [LARGE SCALE GENOMIC DNA]</scope>
    <source>
        <strain evidence="2 3">AB57</strain>
    </source>
</reference>
<evidence type="ECO:0000259" key="1">
    <source>
        <dbReference type="Pfam" id="PF01882"/>
    </source>
</evidence>
<dbReference type="Proteomes" id="UP000240988">
    <property type="component" value="Unassembled WGS sequence"/>
</dbReference>
<sequence length="290" mass="31996">MGQHLNRAKQYFGTDTRGLLEGGRYALLHTRSLEFDDLRPYVAGDDVRDIDWKASARSGATLIKRYVSEKHHKMLLIADAGRNMAALAPSGEFKHDVVLHAMGTIGLITLGRSDEVALVYGDARGSNNIRARRGETHIENLLHRFYSHAMGGPGLSDIVTQLDYVAANYRRRMLIIIISDEPDLDERLSEALQQLSGRHDLMWIMVSDMAAVGSEEGERDGYDVATGGYVLNGATLGPRVIDAYRRREAARVAALDEFLTTRAISFGRIGGSTEIRAKLVALTEAFEHAG</sequence>
<dbReference type="InterPro" id="IPR002881">
    <property type="entry name" value="DUF58"/>
</dbReference>
<evidence type="ECO:0000313" key="2">
    <source>
        <dbReference type="EMBL" id="SPM33662.1"/>
    </source>
</evidence>
<dbReference type="OrthoDB" id="9776116at2"/>
<accession>A0A2U3NQ71</accession>
<proteinExistence type="predicted"/>
<dbReference type="PANTHER" id="PTHR33608:SF6">
    <property type="entry name" value="BLL2464 PROTEIN"/>
    <property type="match status" value="1"/>
</dbReference>
<dbReference type="PANTHER" id="PTHR33608">
    <property type="entry name" value="BLL2464 PROTEIN"/>
    <property type="match status" value="1"/>
</dbReference>
<evidence type="ECO:0000313" key="3">
    <source>
        <dbReference type="Proteomes" id="UP000240988"/>
    </source>
</evidence>
<protein>
    <recommendedName>
        <fullName evidence="1">DUF58 domain-containing protein</fullName>
    </recommendedName>
</protein>
<dbReference type="RefSeq" id="WP_077086992.1">
    <property type="nucleotide sequence ID" value="NZ_LT721901.1"/>
</dbReference>
<name>A0A2U3NQ71_9MYCO</name>
<keyword evidence="3" id="KW-1185">Reference proteome</keyword>
<dbReference type="EMBL" id="FUFA01000002">
    <property type="protein sequence ID" value="SPM33662.1"/>
    <property type="molecule type" value="Genomic_DNA"/>
</dbReference>
<organism evidence="2 3">
    <name type="scientific">Mycobacterium rhizamassiliense</name>
    <dbReference type="NCBI Taxonomy" id="1841860"/>
    <lineage>
        <taxon>Bacteria</taxon>
        <taxon>Bacillati</taxon>
        <taxon>Actinomycetota</taxon>
        <taxon>Actinomycetes</taxon>
        <taxon>Mycobacteriales</taxon>
        <taxon>Mycobacteriaceae</taxon>
        <taxon>Mycobacterium</taxon>
    </lineage>
</organism>